<dbReference type="AlphaFoldDB" id="Q8WXQ9"/>
<sequence length="32" mass="3575">MLALPNLKGPRSFPEKPSCEVWRSARFGIEAS</sequence>
<dbReference type="EMBL" id="AF376057">
    <property type="protein sequence ID" value="AAL40917.1"/>
    <property type="molecule type" value="mRNA"/>
</dbReference>
<evidence type="ECO:0000313" key="1">
    <source>
        <dbReference type="EMBL" id="AAL40917.1"/>
    </source>
</evidence>
<accession>Q8WXQ9</accession>
<dbReference type="ChiTaRS" id="EIF5A">
    <property type="organism name" value="human"/>
</dbReference>
<name>Q8WXQ9_HUMAN</name>
<organism evidence="1">
    <name type="scientific">Homo sapiens</name>
    <name type="common">Human</name>
    <dbReference type="NCBI Taxonomy" id="9606"/>
    <lineage>
        <taxon>Eukaryota</taxon>
        <taxon>Metazoa</taxon>
        <taxon>Chordata</taxon>
        <taxon>Craniata</taxon>
        <taxon>Vertebrata</taxon>
        <taxon>Euteleostomi</taxon>
        <taxon>Mammalia</taxon>
        <taxon>Eutheria</taxon>
        <taxon>Euarchontoglires</taxon>
        <taxon>Primates</taxon>
        <taxon>Haplorrhini</taxon>
        <taxon>Catarrhini</taxon>
        <taxon>Hominidae</taxon>
        <taxon>Homo</taxon>
    </lineage>
</organism>
<reference evidence="1" key="1">
    <citation type="submission" date="2001-05" db="EMBL/GenBank/DDBJ databases">
        <title>Multiple tissue-specifically expressed mRNAs encode human and mouse eIF5AI and -II.</title>
        <authorList>
            <person name="Jenkins Z.A."/>
            <person name="Haag P.G."/>
            <person name="Johansson H.E."/>
        </authorList>
    </citation>
    <scope>NUCLEOTIDE SEQUENCE</scope>
</reference>
<proteinExistence type="evidence at transcript level"/>
<gene>
    <name evidence="1" type="primary">EIF5A1</name>
    <name evidence="2" type="synonym">EIF5A</name>
</gene>
<protein>
    <submittedName>
        <fullName evidence="1 2">UORF</fullName>
    </submittedName>
</protein>
<dbReference type="EMBL" id="AY129322">
    <property type="protein sequence ID" value="AAN17517.1"/>
    <property type="molecule type" value="mRNA"/>
</dbReference>
<reference evidence="2" key="2">
    <citation type="submission" date="2002-07" db="EMBL/GenBank/DDBJ databases">
        <title>Differential expression of eIF5AI-mRNAs.</title>
        <authorList>
            <person name="Johansson H.E."/>
            <person name="Jenkins Z.A."/>
        </authorList>
    </citation>
    <scope>NUCLEOTIDE SEQUENCE</scope>
</reference>
<evidence type="ECO:0000313" key="2">
    <source>
        <dbReference type="EMBL" id="AAN17517.1"/>
    </source>
</evidence>